<sequence length="162" mass="17955">MLSCACRMAVPRTCRAGQQNNLRFQRNKTRERICTLDPMVQPSFDPDPRTCWSAQPSPAQPLVHQKQCHIHREGLSATTREGNADETQAVRHQAASHSPPPSAVLPPPVARLRMMAATRGPGGRKSTFSRTQRLVYCFLAEWNPLRICSAQSCAAPFLGPHS</sequence>
<accession>A0A2T2ZZ55</accession>
<name>A0A2T2ZZ55_9PEZI</name>
<evidence type="ECO:0000256" key="1">
    <source>
        <dbReference type="SAM" id="MobiDB-lite"/>
    </source>
</evidence>
<feature type="compositionally biased region" description="Pro residues" evidence="1">
    <location>
        <begin position="98"/>
        <end position="107"/>
    </location>
</feature>
<evidence type="ECO:0000313" key="3">
    <source>
        <dbReference type="Proteomes" id="UP000241462"/>
    </source>
</evidence>
<dbReference type="InParanoid" id="A0A2T2ZZ55"/>
<proteinExistence type="predicted"/>
<keyword evidence="3" id="KW-1185">Reference proteome</keyword>
<dbReference type="Proteomes" id="UP000241462">
    <property type="component" value="Unassembled WGS sequence"/>
</dbReference>
<reference evidence="2 3" key="1">
    <citation type="journal article" date="2018" name="Mycol. Prog.">
        <title>Coniella lustricola, a new species from submerged detritus.</title>
        <authorList>
            <person name="Raudabaugh D.B."/>
            <person name="Iturriaga T."/>
            <person name="Carver A."/>
            <person name="Mondo S."/>
            <person name="Pangilinan J."/>
            <person name="Lipzen A."/>
            <person name="He G."/>
            <person name="Amirebrahimi M."/>
            <person name="Grigoriev I.V."/>
            <person name="Miller A.N."/>
        </authorList>
    </citation>
    <scope>NUCLEOTIDE SEQUENCE [LARGE SCALE GENOMIC DNA]</scope>
    <source>
        <strain evidence="2 3">B22-T-1</strain>
    </source>
</reference>
<dbReference type="AlphaFoldDB" id="A0A2T2ZZ55"/>
<gene>
    <name evidence="2" type="ORF">BD289DRAFT_79073</name>
</gene>
<evidence type="ECO:0000313" key="2">
    <source>
        <dbReference type="EMBL" id="PSR79990.1"/>
    </source>
</evidence>
<feature type="region of interest" description="Disordered" evidence="1">
    <location>
        <begin position="79"/>
        <end position="107"/>
    </location>
</feature>
<protein>
    <submittedName>
        <fullName evidence="2">Uncharacterized protein</fullName>
    </submittedName>
</protein>
<organism evidence="2 3">
    <name type="scientific">Coniella lustricola</name>
    <dbReference type="NCBI Taxonomy" id="2025994"/>
    <lineage>
        <taxon>Eukaryota</taxon>
        <taxon>Fungi</taxon>
        <taxon>Dikarya</taxon>
        <taxon>Ascomycota</taxon>
        <taxon>Pezizomycotina</taxon>
        <taxon>Sordariomycetes</taxon>
        <taxon>Sordariomycetidae</taxon>
        <taxon>Diaporthales</taxon>
        <taxon>Schizoparmaceae</taxon>
        <taxon>Coniella</taxon>
    </lineage>
</organism>
<dbReference type="EMBL" id="KZ678548">
    <property type="protein sequence ID" value="PSR79990.1"/>
    <property type="molecule type" value="Genomic_DNA"/>
</dbReference>